<sequence>MASPAVLVANSSVPGSALQAPLQDPCEISPEKAPATALPSVGNHQAEANGKAEKPTPEMFRSKAASAPSSGLWTTKRDGEVKLRLDESGIGCEPPLTIHQLFQQAVDQYGDHFALASKKNGRWSRLTFRQYYEECRVAAKSFLKLGLERFHGVCILGFNSAEWFISDIGAILAGGFAVGIYTTNSPEACQYVAENCGANVIVVENEKQLQKILEIESKLPLLKAIVLYGEEVKEKDRTSTP</sequence>
<dbReference type="OrthoDB" id="3633556at2759"/>
<dbReference type="GO" id="GO:0005524">
    <property type="term" value="F:ATP binding"/>
    <property type="evidence" value="ECO:0007669"/>
    <property type="project" value="UniProtKB-KW"/>
</dbReference>
<dbReference type="GO" id="GO:0004467">
    <property type="term" value="F:long-chain fatty acid-CoA ligase activity"/>
    <property type="evidence" value="ECO:0007669"/>
    <property type="project" value="UniProtKB-EC"/>
</dbReference>
<dbReference type="PANTHER" id="PTHR43272:SF101">
    <property type="entry name" value="ACYL-COA SYNTHETASE BUBBLEGUM FAMILY MEMBER 2-RELATED"/>
    <property type="match status" value="1"/>
</dbReference>
<evidence type="ECO:0000313" key="11">
    <source>
        <dbReference type="Proteomes" id="UP001142489"/>
    </source>
</evidence>
<dbReference type="Proteomes" id="UP001142489">
    <property type="component" value="Unassembled WGS sequence"/>
</dbReference>
<dbReference type="EMBL" id="JAPFRF010000018">
    <property type="protein sequence ID" value="KAJ7308195.1"/>
    <property type="molecule type" value="Genomic_DNA"/>
</dbReference>
<gene>
    <name evidence="10" type="ORF">JRQ81_008713</name>
</gene>
<evidence type="ECO:0000259" key="9">
    <source>
        <dbReference type="Pfam" id="PF00501"/>
    </source>
</evidence>
<keyword evidence="5" id="KW-0067">ATP-binding</keyword>
<evidence type="ECO:0000256" key="2">
    <source>
        <dbReference type="ARBA" id="ARBA00022598"/>
    </source>
</evidence>
<evidence type="ECO:0000256" key="3">
    <source>
        <dbReference type="ARBA" id="ARBA00022741"/>
    </source>
</evidence>
<dbReference type="PANTHER" id="PTHR43272">
    <property type="entry name" value="LONG-CHAIN-FATTY-ACID--COA LIGASE"/>
    <property type="match status" value="1"/>
</dbReference>
<dbReference type="SUPFAM" id="SSF56801">
    <property type="entry name" value="Acetyl-CoA synthetase-like"/>
    <property type="match status" value="1"/>
</dbReference>
<evidence type="ECO:0000256" key="7">
    <source>
        <dbReference type="ARBA" id="ARBA00026121"/>
    </source>
</evidence>
<dbReference type="Gene3D" id="3.40.50.12780">
    <property type="entry name" value="N-terminal domain of ligase-like"/>
    <property type="match status" value="1"/>
</dbReference>
<organism evidence="10 11">
    <name type="scientific">Phrynocephalus forsythii</name>
    <dbReference type="NCBI Taxonomy" id="171643"/>
    <lineage>
        <taxon>Eukaryota</taxon>
        <taxon>Metazoa</taxon>
        <taxon>Chordata</taxon>
        <taxon>Craniata</taxon>
        <taxon>Vertebrata</taxon>
        <taxon>Euteleostomi</taxon>
        <taxon>Lepidosauria</taxon>
        <taxon>Squamata</taxon>
        <taxon>Bifurcata</taxon>
        <taxon>Unidentata</taxon>
        <taxon>Episquamata</taxon>
        <taxon>Toxicofera</taxon>
        <taxon>Iguania</taxon>
        <taxon>Acrodonta</taxon>
        <taxon>Agamidae</taxon>
        <taxon>Agaminae</taxon>
        <taxon>Phrynocephalus</taxon>
    </lineage>
</organism>
<evidence type="ECO:0000256" key="8">
    <source>
        <dbReference type="SAM" id="MobiDB-lite"/>
    </source>
</evidence>
<evidence type="ECO:0000313" key="10">
    <source>
        <dbReference type="EMBL" id="KAJ7308195.1"/>
    </source>
</evidence>
<feature type="region of interest" description="Disordered" evidence="8">
    <location>
        <begin position="1"/>
        <end position="73"/>
    </location>
</feature>
<comment type="caution">
    <text evidence="10">The sequence shown here is derived from an EMBL/GenBank/DDBJ whole genome shotgun (WGS) entry which is preliminary data.</text>
</comment>
<comment type="catalytic activity">
    <reaction evidence="6">
        <text>a long-chain fatty acid + ATP + CoA = a long-chain fatty acyl-CoA + AMP + diphosphate</text>
        <dbReference type="Rhea" id="RHEA:15421"/>
        <dbReference type="ChEBI" id="CHEBI:30616"/>
        <dbReference type="ChEBI" id="CHEBI:33019"/>
        <dbReference type="ChEBI" id="CHEBI:57287"/>
        <dbReference type="ChEBI" id="CHEBI:57560"/>
        <dbReference type="ChEBI" id="CHEBI:83139"/>
        <dbReference type="ChEBI" id="CHEBI:456215"/>
        <dbReference type="EC" id="6.2.1.3"/>
    </reaction>
    <physiologicalReaction direction="left-to-right" evidence="6">
        <dbReference type="Rhea" id="RHEA:15422"/>
    </physiologicalReaction>
</comment>
<keyword evidence="2" id="KW-0436">Ligase</keyword>
<protein>
    <recommendedName>
        <fullName evidence="7">long-chain-fatty-acid--CoA ligase</fullName>
        <ecNumber evidence="7">6.2.1.3</ecNumber>
    </recommendedName>
</protein>
<feature type="domain" description="AMP-dependent synthetase/ligase" evidence="9">
    <location>
        <begin position="102"/>
        <end position="235"/>
    </location>
</feature>
<reference evidence="10" key="1">
    <citation type="journal article" date="2023" name="DNA Res.">
        <title>Chromosome-level genome assembly of Phrynocephalus forsythii using third-generation DNA sequencing and Hi-C analysis.</title>
        <authorList>
            <person name="Qi Y."/>
            <person name="Zhao W."/>
            <person name="Zhao Y."/>
            <person name="Niu C."/>
            <person name="Cao S."/>
            <person name="Zhang Y."/>
        </authorList>
    </citation>
    <scope>NUCLEOTIDE SEQUENCE</scope>
    <source>
        <tissue evidence="10">Muscle</tissue>
    </source>
</reference>
<evidence type="ECO:0000256" key="6">
    <source>
        <dbReference type="ARBA" id="ARBA00024484"/>
    </source>
</evidence>
<dbReference type="AlphaFoldDB" id="A0A9Q1ASX8"/>
<dbReference type="GO" id="GO:0016020">
    <property type="term" value="C:membrane"/>
    <property type="evidence" value="ECO:0007669"/>
    <property type="project" value="TreeGrafter"/>
</dbReference>
<proteinExistence type="predicted"/>
<dbReference type="Pfam" id="PF00501">
    <property type="entry name" value="AMP-binding"/>
    <property type="match status" value="1"/>
</dbReference>
<evidence type="ECO:0000256" key="5">
    <source>
        <dbReference type="ARBA" id="ARBA00022840"/>
    </source>
</evidence>
<keyword evidence="4" id="KW-0276">Fatty acid metabolism</keyword>
<keyword evidence="1" id="KW-0963">Cytoplasm</keyword>
<dbReference type="GO" id="GO:0005783">
    <property type="term" value="C:endoplasmic reticulum"/>
    <property type="evidence" value="ECO:0007669"/>
    <property type="project" value="TreeGrafter"/>
</dbReference>
<keyword evidence="11" id="KW-1185">Reference proteome</keyword>
<evidence type="ECO:0000256" key="1">
    <source>
        <dbReference type="ARBA" id="ARBA00022490"/>
    </source>
</evidence>
<accession>A0A9Q1ASX8</accession>
<dbReference type="EC" id="6.2.1.3" evidence="7"/>
<dbReference type="InterPro" id="IPR042099">
    <property type="entry name" value="ANL_N_sf"/>
</dbReference>
<dbReference type="InterPro" id="IPR000873">
    <property type="entry name" value="AMP-dep_synth/lig_dom"/>
</dbReference>
<name>A0A9Q1ASX8_9SAUR</name>
<keyword evidence="4" id="KW-0443">Lipid metabolism</keyword>
<keyword evidence="3" id="KW-0547">Nucleotide-binding</keyword>
<evidence type="ECO:0000256" key="4">
    <source>
        <dbReference type="ARBA" id="ARBA00022832"/>
    </source>
</evidence>